<organism evidence="2 3">
    <name type="scientific">Serendipita indica (strain DSM 11827)</name>
    <name type="common">Root endophyte fungus</name>
    <name type="synonym">Piriformospora indica</name>
    <dbReference type="NCBI Taxonomy" id="1109443"/>
    <lineage>
        <taxon>Eukaryota</taxon>
        <taxon>Fungi</taxon>
        <taxon>Dikarya</taxon>
        <taxon>Basidiomycota</taxon>
        <taxon>Agaricomycotina</taxon>
        <taxon>Agaricomycetes</taxon>
        <taxon>Sebacinales</taxon>
        <taxon>Serendipitaceae</taxon>
        <taxon>Serendipita</taxon>
    </lineage>
</organism>
<accession>G4TLK0</accession>
<feature type="transmembrane region" description="Helical" evidence="1">
    <location>
        <begin position="12"/>
        <end position="28"/>
    </location>
</feature>
<feature type="transmembrane region" description="Helical" evidence="1">
    <location>
        <begin position="40"/>
        <end position="60"/>
    </location>
</feature>
<evidence type="ECO:0000256" key="1">
    <source>
        <dbReference type="SAM" id="Phobius"/>
    </source>
</evidence>
<name>G4TLK0_SERID</name>
<dbReference type="Proteomes" id="UP000007148">
    <property type="component" value="Unassembled WGS sequence"/>
</dbReference>
<dbReference type="OrthoDB" id="3239223at2759"/>
<sequence length="287" mass="31731">MELYTRLCIESTFVALVTIGLHLWTFSSPPKDGPRIDLDWVYFALAAPTLVLIHHLTYFLTKGVFTFSEPTLPPYERLHQAISNDPIVPVDETLFETSEEEQLPPYSTFRDQLELGSEPEPGKPYNPFISSVPAVVLLLLITILVGGLGLSALIAASVDRIDSIARQKAVNHIAALAQQLTPLLPSDVSSALSEELKYITPLNATHVMELYDLSSVGQLAEELQVFATQGGYVYKDGPGAGLLMFQGVLSLIQTGLLGTMCVFCFRTHTPPSFEDEEEEKWEDIEYV</sequence>
<evidence type="ECO:0000313" key="2">
    <source>
        <dbReference type="EMBL" id="CCA72193.1"/>
    </source>
</evidence>
<keyword evidence="3" id="KW-1185">Reference proteome</keyword>
<keyword evidence="1" id="KW-0472">Membrane</keyword>
<proteinExistence type="predicted"/>
<protein>
    <submittedName>
        <fullName evidence="2">Uncharacterized protein</fullName>
    </submittedName>
</protein>
<evidence type="ECO:0000313" key="3">
    <source>
        <dbReference type="Proteomes" id="UP000007148"/>
    </source>
</evidence>
<comment type="caution">
    <text evidence="2">The sequence shown here is derived from an EMBL/GenBank/DDBJ whole genome shotgun (WGS) entry which is preliminary data.</text>
</comment>
<feature type="transmembrane region" description="Helical" evidence="1">
    <location>
        <begin position="134"/>
        <end position="158"/>
    </location>
</feature>
<keyword evidence="1" id="KW-1133">Transmembrane helix</keyword>
<dbReference type="InParanoid" id="G4TLK0"/>
<dbReference type="HOGENOM" id="CLU_970154_0_0_1"/>
<reference evidence="2 3" key="1">
    <citation type="journal article" date="2011" name="PLoS Pathog.">
        <title>Endophytic Life Strategies Decoded by Genome and Transcriptome Analyses of the Mutualistic Root Symbiont Piriformospora indica.</title>
        <authorList>
            <person name="Zuccaro A."/>
            <person name="Lahrmann U."/>
            <person name="Guldener U."/>
            <person name="Langen G."/>
            <person name="Pfiffi S."/>
            <person name="Biedenkopf D."/>
            <person name="Wong P."/>
            <person name="Samans B."/>
            <person name="Grimm C."/>
            <person name="Basiewicz M."/>
            <person name="Murat C."/>
            <person name="Martin F."/>
            <person name="Kogel K.H."/>
        </authorList>
    </citation>
    <scope>NUCLEOTIDE SEQUENCE [LARGE SCALE GENOMIC DNA]</scope>
    <source>
        <strain evidence="2 3">DSM 11827</strain>
    </source>
</reference>
<gene>
    <name evidence="2" type="ORF">PIIN_06128</name>
</gene>
<dbReference type="EMBL" id="CAFZ01000152">
    <property type="protein sequence ID" value="CCA72193.1"/>
    <property type="molecule type" value="Genomic_DNA"/>
</dbReference>
<keyword evidence="1" id="KW-0812">Transmembrane</keyword>
<dbReference type="AlphaFoldDB" id="G4TLK0"/>